<protein>
    <submittedName>
        <fullName evidence="1">Uncharacterized protein</fullName>
    </submittedName>
</protein>
<gene>
    <name evidence="1" type="ORF">S01H1_57937</name>
</gene>
<proteinExistence type="predicted"/>
<dbReference type="EMBL" id="BARS01037814">
    <property type="protein sequence ID" value="GAG15774.1"/>
    <property type="molecule type" value="Genomic_DNA"/>
</dbReference>
<evidence type="ECO:0000313" key="1">
    <source>
        <dbReference type="EMBL" id="GAG15774.1"/>
    </source>
</evidence>
<comment type="caution">
    <text evidence="1">The sequence shown here is derived from an EMBL/GenBank/DDBJ whole genome shotgun (WGS) entry which is preliminary data.</text>
</comment>
<name>X0VCB9_9ZZZZ</name>
<feature type="non-terminal residue" evidence="1">
    <location>
        <position position="120"/>
    </location>
</feature>
<dbReference type="AlphaFoldDB" id="X0VCB9"/>
<reference evidence="1" key="1">
    <citation type="journal article" date="2014" name="Front. Microbiol.">
        <title>High frequency of phylogenetically diverse reductive dehalogenase-homologous genes in deep subseafloor sedimentary metagenomes.</title>
        <authorList>
            <person name="Kawai M."/>
            <person name="Futagami T."/>
            <person name="Toyoda A."/>
            <person name="Takaki Y."/>
            <person name="Nishi S."/>
            <person name="Hori S."/>
            <person name="Arai W."/>
            <person name="Tsubouchi T."/>
            <person name="Morono Y."/>
            <person name="Uchiyama I."/>
            <person name="Ito T."/>
            <person name="Fujiyama A."/>
            <person name="Inagaki F."/>
            <person name="Takami H."/>
        </authorList>
    </citation>
    <scope>NUCLEOTIDE SEQUENCE</scope>
    <source>
        <strain evidence="1">Expedition CK06-06</strain>
    </source>
</reference>
<organism evidence="1">
    <name type="scientific">marine sediment metagenome</name>
    <dbReference type="NCBI Taxonomy" id="412755"/>
    <lineage>
        <taxon>unclassified sequences</taxon>
        <taxon>metagenomes</taxon>
        <taxon>ecological metagenomes</taxon>
    </lineage>
</organism>
<accession>X0VCB9</accession>
<sequence>METKWLKEALFAGMTANAFKLGTVLTLGWFWPRVAGCSVLYRGGSMERIDFANILTVADADAAEISPPSYVQYNNSTTYFYVVRRANNCGDQEHTLSCAVKVSLDANGDLVEPQPNNVFE</sequence>